<keyword evidence="2" id="KW-1185">Reference proteome</keyword>
<sequence>MDSYIVAFNLHCLIFESGRQIKTTKWNLDFNLISKIGNKAFFGSQIAKLSLKGNTQLSSIHEEAFLGLKNIRTL</sequence>
<organism evidence="1 2">
    <name type="scientific">Caerostris darwini</name>
    <dbReference type="NCBI Taxonomy" id="1538125"/>
    <lineage>
        <taxon>Eukaryota</taxon>
        <taxon>Metazoa</taxon>
        <taxon>Ecdysozoa</taxon>
        <taxon>Arthropoda</taxon>
        <taxon>Chelicerata</taxon>
        <taxon>Arachnida</taxon>
        <taxon>Araneae</taxon>
        <taxon>Araneomorphae</taxon>
        <taxon>Entelegynae</taxon>
        <taxon>Araneoidea</taxon>
        <taxon>Araneidae</taxon>
        <taxon>Caerostris</taxon>
    </lineage>
</organism>
<comment type="caution">
    <text evidence="1">The sequence shown here is derived from an EMBL/GenBank/DDBJ whole genome shotgun (WGS) entry which is preliminary data.</text>
</comment>
<dbReference type="SUPFAM" id="SSF52058">
    <property type="entry name" value="L domain-like"/>
    <property type="match status" value="1"/>
</dbReference>
<gene>
    <name evidence="1" type="ORF">CDAR_196361</name>
</gene>
<dbReference type="Pfam" id="PF13855">
    <property type="entry name" value="LRR_8"/>
    <property type="match status" value="1"/>
</dbReference>
<dbReference type="Gene3D" id="3.80.10.10">
    <property type="entry name" value="Ribonuclease Inhibitor"/>
    <property type="match status" value="1"/>
</dbReference>
<dbReference type="Proteomes" id="UP001054837">
    <property type="component" value="Unassembled WGS sequence"/>
</dbReference>
<dbReference type="AlphaFoldDB" id="A0AAV4PYP8"/>
<evidence type="ECO:0000313" key="2">
    <source>
        <dbReference type="Proteomes" id="UP001054837"/>
    </source>
</evidence>
<proteinExistence type="predicted"/>
<dbReference type="InterPro" id="IPR001611">
    <property type="entry name" value="Leu-rich_rpt"/>
</dbReference>
<reference evidence="1 2" key="1">
    <citation type="submission" date="2021-06" db="EMBL/GenBank/DDBJ databases">
        <title>Caerostris darwini draft genome.</title>
        <authorList>
            <person name="Kono N."/>
            <person name="Arakawa K."/>
        </authorList>
    </citation>
    <scope>NUCLEOTIDE SEQUENCE [LARGE SCALE GENOMIC DNA]</scope>
</reference>
<accession>A0AAV4PYP8</accession>
<protein>
    <submittedName>
        <fullName evidence="1">Uncharacterized protein</fullName>
    </submittedName>
</protein>
<name>A0AAV4PYP8_9ARAC</name>
<dbReference type="InterPro" id="IPR032675">
    <property type="entry name" value="LRR_dom_sf"/>
</dbReference>
<dbReference type="EMBL" id="BPLQ01003582">
    <property type="protein sequence ID" value="GIY01431.1"/>
    <property type="molecule type" value="Genomic_DNA"/>
</dbReference>
<evidence type="ECO:0000313" key="1">
    <source>
        <dbReference type="EMBL" id="GIY01431.1"/>
    </source>
</evidence>